<name>A0A6D2HT14_9BRAS</name>
<sequence length="1098" mass="124210">MKYFFWNVRGLNGDTKQLAVKRWITFNRPLFGGLLETRVKFYNLPSMMNRCFHGWRFDSNHSEEAENGRIVIVWNPILSVITYLKTDQLLLCGVYNPISRASITDSFPDSNALFDVPGCSDHSPCLVTVSNSEQRRASCFNFFTFFTLHPDYTRLITEAWNSIIHPSDPMFSLYQKLRSAKLCCKALNHGSFSNIQARSREAFQRLEDVQRQALSTPSQELFEEERLARDSWLMFASAEESFFRQKSRIRWLKEGDANTGFFHKSVKSNLSTNVIHFLSDPLRNRISETNAMKATVLNYYKNLLGSSNDEVSPLSVNELQSKLLYRCPSSLAEIIVKIPTDEEIRDTIFSLPKNKAPGPDGFTVEFFTMSWDLVGQDLTEAVKSFFINGSLRRQVNSTVISLIPKTPGASVLTDFRPISLCNTVYKVISKNLAARLKLVTVSAVQRNQVGFVNGRLLCENVLLASELVNDFHKPGQISRGCQQIDITKAYDNGNWVFVPNILEALHLPQTFINWIKLCITSPHYSVAFNGELVGFFAGKKGLRQGDPISSSLFVLAMDVLSKSLDEGTLLNRFRPHPLCSNPLITHLSFADDLLVFFDGRAESLQGIFDILKDFQKISGLALSLTKTSLFLDGDNYQVTHDMAARFGIRHGSLPVRYLGLPLLPKKLSLQDCQPLLDRVRSRIGSWTVRPLSFAGRLQLIKSVLNGIINFWASIFPLPKRCMEVVERMLNAFLWSGSPDSTKGVKVSWETACTPKKAGRTGFSVGSLDQSKNHPAKGLLTFGFRASGSWIWRRLMKLRDLARPFLVCQVVSGRSALFWLDNWTALGPLIDIIGANGPRISGIPRMATVSQALVDGSWSLPRGRHPITVLLRNCLPPPPVFNTQSSVDIYLWKNDQNSPPGKFSMAKTWKSIHPSPRRVPWYDAVWFKEHVPKHAFISWLAVLNRLVTRDRMRSWGLVVPEEYLLCGSSVESRNHLFFSCSYSQTVWNSFFTHGTLSPPTDFDGIISWISTCLNSSNLRTICKLLFQAVVYYLWAERNARIHSPSLKTFHTLVKEIKLTLRAKLSGLDRAALQTANSQSRQSSSLESLLHTWFEFIQLT</sequence>
<gene>
    <name evidence="2" type="ORF">MERR_LOCUS3579</name>
</gene>
<dbReference type="Pfam" id="PF13966">
    <property type="entry name" value="zf-RVT"/>
    <property type="match status" value="1"/>
</dbReference>
<dbReference type="CDD" id="cd01650">
    <property type="entry name" value="RT_nLTR_like"/>
    <property type="match status" value="1"/>
</dbReference>
<dbReference type="AlphaFoldDB" id="A0A6D2HT14"/>
<dbReference type="OrthoDB" id="1748011at2759"/>
<dbReference type="InterPro" id="IPR026960">
    <property type="entry name" value="RVT-Znf"/>
</dbReference>
<keyword evidence="3" id="KW-1185">Reference proteome</keyword>
<reference evidence="2" key="1">
    <citation type="submission" date="2020-01" db="EMBL/GenBank/DDBJ databases">
        <authorList>
            <person name="Mishra B."/>
        </authorList>
    </citation>
    <scope>NUCLEOTIDE SEQUENCE [LARGE SCALE GENOMIC DNA]</scope>
</reference>
<dbReference type="PROSITE" id="PS50878">
    <property type="entry name" value="RT_POL"/>
    <property type="match status" value="1"/>
</dbReference>
<dbReference type="PANTHER" id="PTHR33116:SF76">
    <property type="entry name" value="DUF4283 DOMAIN-CONTAINING PROTEIN"/>
    <property type="match status" value="1"/>
</dbReference>
<evidence type="ECO:0000259" key="1">
    <source>
        <dbReference type="PROSITE" id="PS50878"/>
    </source>
</evidence>
<dbReference type="EMBL" id="CACVBM020000222">
    <property type="protein sequence ID" value="CAA7016344.1"/>
    <property type="molecule type" value="Genomic_DNA"/>
</dbReference>
<dbReference type="Pfam" id="PF00078">
    <property type="entry name" value="RVT_1"/>
    <property type="match status" value="1"/>
</dbReference>
<dbReference type="InterPro" id="IPR000477">
    <property type="entry name" value="RT_dom"/>
</dbReference>
<dbReference type="PANTHER" id="PTHR33116">
    <property type="entry name" value="REVERSE TRANSCRIPTASE ZINC-BINDING DOMAIN-CONTAINING PROTEIN-RELATED-RELATED"/>
    <property type="match status" value="1"/>
</dbReference>
<organism evidence="2 3">
    <name type="scientific">Microthlaspi erraticum</name>
    <dbReference type="NCBI Taxonomy" id="1685480"/>
    <lineage>
        <taxon>Eukaryota</taxon>
        <taxon>Viridiplantae</taxon>
        <taxon>Streptophyta</taxon>
        <taxon>Embryophyta</taxon>
        <taxon>Tracheophyta</taxon>
        <taxon>Spermatophyta</taxon>
        <taxon>Magnoliopsida</taxon>
        <taxon>eudicotyledons</taxon>
        <taxon>Gunneridae</taxon>
        <taxon>Pentapetalae</taxon>
        <taxon>rosids</taxon>
        <taxon>malvids</taxon>
        <taxon>Brassicales</taxon>
        <taxon>Brassicaceae</taxon>
        <taxon>Coluteocarpeae</taxon>
        <taxon>Microthlaspi</taxon>
    </lineage>
</organism>
<accession>A0A6D2HT14</accession>
<protein>
    <recommendedName>
        <fullName evidence="1">Reverse transcriptase domain-containing protein</fullName>
    </recommendedName>
</protein>
<evidence type="ECO:0000313" key="2">
    <source>
        <dbReference type="EMBL" id="CAA7016344.1"/>
    </source>
</evidence>
<feature type="domain" description="Reverse transcriptase" evidence="1">
    <location>
        <begin position="384"/>
        <end position="662"/>
    </location>
</feature>
<comment type="caution">
    <text evidence="2">The sequence shown here is derived from an EMBL/GenBank/DDBJ whole genome shotgun (WGS) entry which is preliminary data.</text>
</comment>
<dbReference type="Proteomes" id="UP000467841">
    <property type="component" value="Unassembled WGS sequence"/>
</dbReference>
<proteinExistence type="predicted"/>
<evidence type="ECO:0000313" key="3">
    <source>
        <dbReference type="Proteomes" id="UP000467841"/>
    </source>
</evidence>